<feature type="chain" id="PRO_5047083352" evidence="6">
    <location>
        <begin position="17"/>
        <end position="378"/>
    </location>
</feature>
<sequence>MIAVLLAVTAMYSIQGCIYGLSDSTIPQLLNRKETSLGATEVLAIVHLPAALKVFFAPLVDYGAQNIPGGYKNLMIALQGLVAAALLALIPLLPEALQKGRSGAEELRWPLFRVALLNATGDLILDAFALRQMPANRQHLPAVCQVIGIFVGTTVAKSGLFLLMKLEVLSVEGVVAGFVGFMAITALLAVLAVALAGKADRNLAMVHFRDVLQGFWVFTTHRPNMAHWLLYQFFMPAVNFHHTVVLPSRYEQWGFQGEDYAAYDLPLALVTLSVLVVASTATKDTKRQLSWVMMGYICEALVVLGLVAQYCSWSGKPTATFKFTYAVLNKLHDLLFFVCDMLEFAFMGQVANLEPKLVATLATIQLQSSTFRTSFTPG</sequence>
<feature type="transmembrane region" description="Helical" evidence="5">
    <location>
        <begin position="260"/>
        <end position="279"/>
    </location>
</feature>
<evidence type="ECO:0000313" key="8">
    <source>
        <dbReference type="Proteomes" id="UP001642464"/>
    </source>
</evidence>
<keyword evidence="4 5" id="KW-0472">Membrane</keyword>
<feature type="signal peptide" evidence="6">
    <location>
        <begin position="1"/>
        <end position="16"/>
    </location>
</feature>
<dbReference type="Proteomes" id="UP001642464">
    <property type="component" value="Unassembled WGS sequence"/>
</dbReference>
<feature type="transmembrane region" description="Helical" evidence="5">
    <location>
        <begin position="175"/>
        <end position="196"/>
    </location>
</feature>
<feature type="transmembrane region" description="Helical" evidence="5">
    <location>
        <begin position="74"/>
        <end position="92"/>
    </location>
</feature>
<comment type="caution">
    <text evidence="7">The sequence shown here is derived from an EMBL/GenBank/DDBJ whole genome shotgun (WGS) entry which is preliminary data.</text>
</comment>
<dbReference type="InterPro" id="IPR024371">
    <property type="entry name" value="AcetylCoA_trans_1-like"/>
</dbReference>
<feature type="transmembrane region" description="Helical" evidence="5">
    <location>
        <begin position="40"/>
        <end position="62"/>
    </location>
</feature>
<keyword evidence="3 5" id="KW-1133">Transmembrane helix</keyword>
<keyword evidence="6" id="KW-0732">Signal</keyword>
<dbReference type="EMBL" id="CAXAMM010028890">
    <property type="protein sequence ID" value="CAK9063652.1"/>
    <property type="molecule type" value="Genomic_DNA"/>
</dbReference>
<feature type="transmembrane region" description="Helical" evidence="5">
    <location>
        <begin position="228"/>
        <end position="248"/>
    </location>
</feature>
<comment type="subcellular location">
    <subcellularLocation>
        <location evidence="1">Membrane</location>
        <topology evidence="1">Multi-pass membrane protein</topology>
    </subcellularLocation>
</comment>
<evidence type="ECO:0000256" key="3">
    <source>
        <dbReference type="ARBA" id="ARBA00022989"/>
    </source>
</evidence>
<evidence type="ECO:0000256" key="4">
    <source>
        <dbReference type="ARBA" id="ARBA00023136"/>
    </source>
</evidence>
<reference evidence="7 8" key="1">
    <citation type="submission" date="2024-02" db="EMBL/GenBank/DDBJ databases">
        <authorList>
            <person name="Chen Y."/>
            <person name="Shah S."/>
            <person name="Dougan E. K."/>
            <person name="Thang M."/>
            <person name="Chan C."/>
        </authorList>
    </citation>
    <scope>NUCLEOTIDE SEQUENCE [LARGE SCALE GENOMIC DNA]</scope>
</reference>
<protein>
    <submittedName>
        <fullName evidence="7">Acetyl-coenzyme A transporter 1</fullName>
    </submittedName>
</protein>
<dbReference type="PANTHER" id="PTHR12778:SF9">
    <property type="entry name" value="ACETYL-COENZYME A TRANSPORTER 1"/>
    <property type="match status" value="1"/>
</dbReference>
<evidence type="ECO:0000256" key="5">
    <source>
        <dbReference type="SAM" id="Phobius"/>
    </source>
</evidence>
<keyword evidence="2 5" id="KW-0812">Transmembrane</keyword>
<accession>A0ABP0NKH4</accession>
<dbReference type="Pfam" id="PF13000">
    <property type="entry name" value="Acatn"/>
    <property type="match status" value="1"/>
</dbReference>
<dbReference type="InterPro" id="IPR004752">
    <property type="entry name" value="AmpG_permease/AT-1"/>
</dbReference>
<evidence type="ECO:0000313" key="7">
    <source>
        <dbReference type="EMBL" id="CAK9063652.1"/>
    </source>
</evidence>
<organism evidence="7 8">
    <name type="scientific">Durusdinium trenchii</name>
    <dbReference type="NCBI Taxonomy" id="1381693"/>
    <lineage>
        <taxon>Eukaryota</taxon>
        <taxon>Sar</taxon>
        <taxon>Alveolata</taxon>
        <taxon>Dinophyceae</taxon>
        <taxon>Suessiales</taxon>
        <taxon>Symbiodiniaceae</taxon>
        <taxon>Durusdinium</taxon>
    </lineage>
</organism>
<evidence type="ECO:0000256" key="1">
    <source>
        <dbReference type="ARBA" id="ARBA00004141"/>
    </source>
</evidence>
<evidence type="ECO:0000256" key="2">
    <source>
        <dbReference type="ARBA" id="ARBA00022692"/>
    </source>
</evidence>
<proteinExistence type="predicted"/>
<feature type="transmembrane region" description="Helical" evidence="5">
    <location>
        <begin position="291"/>
        <end position="310"/>
    </location>
</feature>
<dbReference type="PANTHER" id="PTHR12778">
    <property type="entry name" value="SOLUTE CARRIER FAMILY 33 ACETYL-COA TRANSPORTER -RELATED"/>
    <property type="match status" value="1"/>
</dbReference>
<gene>
    <name evidence="7" type="ORF">SCF082_LOCUS32930</name>
</gene>
<evidence type="ECO:0000256" key="6">
    <source>
        <dbReference type="SAM" id="SignalP"/>
    </source>
</evidence>
<name>A0ABP0NKH4_9DINO</name>
<keyword evidence="8" id="KW-1185">Reference proteome</keyword>
<feature type="transmembrane region" description="Helical" evidence="5">
    <location>
        <begin position="142"/>
        <end position="163"/>
    </location>
</feature>